<proteinExistence type="predicted"/>
<feature type="transmembrane region" description="Helical" evidence="2">
    <location>
        <begin position="129"/>
        <end position="150"/>
    </location>
</feature>
<reference evidence="3 4" key="1">
    <citation type="journal article" date="2018" name="Mol. Biol. Evol.">
        <title>Broad Genomic Sampling Reveals a Smut Pathogenic Ancestry of the Fungal Clade Ustilaginomycotina.</title>
        <authorList>
            <person name="Kijpornyongpan T."/>
            <person name="Mondo S.J."/>
            <person name="Barry K."/>
            <person name="Sandor L."/>
            <person name="Lee J."/>
            <person name="Lipzen A."/>
            <person name="Pangilinan J."/>
            <person name="LaButti K."/>
            <person name="Hainaut M."/>
            <person name="Henrissat B."/>
            <person name="Grigoriev I.V."/>
            <person name="Spatafora J.W."/>
            <person name="Aime M.C."/>
        </authorList>
    </citation>
    <scope>NUCLEOTIDE SEQUENCE [LARGE SCALE GENOMIC DNA]</scope>
    <source>
        <strain evidence="3 4">MCA 4658</strain>
    </source>
</reference>
<sequence>MNSLAPTYLAPPPQTENSNFASNPSHLHRYVPSVQLPCANQDADALTHDGKQDSASSTYDANANGRLLLRMKHAEDEPLDLRTLKDPSSEAEDASTVAEAAIHQPELAIQQLLATYNAAIARVIAYDGFLWSTPGVTLAAHAFLFSVALAGVNSQAARIISMSLSVLISFIIHQVFARHRQ</sequence>
<dbReference type="GeneID" id="37038398"/>
<dbReference type="OrthoDB" id="3158694at2759"/>
<evidence type="ECO:0000313" key="4">
    <source>
        <dbReference type="Proteomes" id="UP000245783"/>
    </source>
</evidence>
<dbReference type="Proteomes" id="UP000245783">
    <property type="component" value="Unassembled WGS sequence"/>
</dbReference>
<dbReference type="RefSeq" id="XP_025366353.1">
    <property type="nucleotide sequence ID" value="XM_025516528.1"/>
</dbReference>
<keyword evidence="2" id="KW-0812">Transmembrane</keyword>
<feature type="transmembrane region" description="Helical" evidence="2">
    <location>
        <begin position="156"/>
        <end position="176"/>
    </location>
</feature>
<keyword evidence="4" id="KW-1185">Reference proteome</keyword>
<dbReference type="EMBL" id="KZ819486">
    <property type="protein sequence ID" value="PWN39193.1"/>
    <property type="molecule type" value="Genomic_DNA"/>
</dbReference>
<accession>A0A316VS09</accession>
<evidence type="ECO:0000313" key="3">
    <source>
        <dbReference type="EMBL" id="PWN39193.1"/>
    </source>
</evidence>
<dbReference type="AlphaFoldDB" id="A0A316VS09"/>
<feature type="compositionally biased region" description="Polar residues" evidence="1">
    <location>
        <begin position="15"/>
        <end position="25"/>
    </location>
</feature>
<evidence type="ECO:0000256" key="2">
    <source>
        <dbReference type="SAM" id="Phobius"/>
    </source>
</evidence>
<keyword evidence="2" id="KW-0472">Membrane</keyword>
<dbReference type="InParanoid" id="A0A316VS09"/>
<gene>
    <name evidence="3" type="ORF">IE81DRAFT_350378</name>
</gene>
<protein>
    <submittedName>
        <fullName evidence="3">Uncharacterized protein</fullName>
    </submittedName>
</protein>
<name>A0A316VS09_9BASI</name>
<keyword evidence="2" id="KW-1133">Transmembrane helix</keyword>
<organism evidence="3 4">
    <name type="scientific">Ceraceosorus guamensis</name>
    <dbReference type="NCBI Taxonomy" id="1522189"/>
    <lineage>
        <taxon>Eukaryota</taxon>
        <taxon>Fungi</taxon>
        <taxon>Dikarya</taxon>
        <taxon>Basidiomycota</taxon>
        <taxon>Ustilaginomycotina</taxon>
        <taxon>Exobasidiomycetes</taxon>
        <taxon>Ceraceosorales</taxon>
        <taxon>Ceraceosoraceae</taxon>
        <taxon>Ceraceosorus</taxon>
    </lineage>
</organism>
<evidence type="ECO:0000256" key="1">
    <source>
        <dbReference type="SAM" id="MobiDB-lite"/>
    </source>
</evidence>
<feature type="region of interest" description="Disordered" evidence="1">
    <location>
        <begin position="1"/>
        <end position="26"/>
    </location>
</feature>